<evidence type="ECO:0000313" key="2">
    <source>
        <dbReference type="EMBL" id="GER38134.1"/>
    </source>
</evidence>
<keyword evidence="1" id="KW-0812">Transmembrane</keyword>
<sequence length="327" mass="36715">MHPKKMGYRYINASFIPLGVTSLVPTERPSVAAGKKCCQGNAKRKAEAKKTIFNSCGCSFIWTATNKRNSIEKAHVKKPLILVNCTYVAFHCLSEDFNVLLRAGKFLPYPNQSIDRAECFFNRALCSFLSLVLGLDLSLILVKLKSTLLLKLFRVLFYRLLGLEVPIFVLVFLVFSIEDSSLHMMDPAGGQPAANPAAETPSRWTSRFWDKLTYCLVPKTQDGVDSISSAEPTISTWVDDVDVPVESPDDTINNLREKCAKIIASFARTDYRHHLTFHDSLVLERKEGTSEPGATREDFQRLLGELQNPGESDVYLRVLKALTQHPR</sequence>
<keyword evidence="1" id="KW-0472">Membrane</keyword>
<dbReference type="Proteomes" id="UP000325081">
    <property type="component" value="Unassembled WGS sequence"/>
</dbReference>
<comment type="caution">
    <text evidence="2">The sequence shown here is derived from an EMBL/GenBank/DDBJ whole genome shotgun (WGS) entry which is preliminary data.</text>
</comment>
<feature type="transmembrane region" description="Helical" evidence="1">
    <location>
        <begin position="156"/>
        <end position="177"/>
    </location>
</feature>
<reference evidence="3" key="1">
    <citation type="journal article" date="2019" name="Curr. Biol.">
        <title>Genome Sequence of Striga asiatica Provides Insight into the Evolution of Plant Parasitism.</title>
        <authorList>
            <person name="Yoshida S."/>
            <person name="Kim S."/>
            <person name="Wafula E.K."/>
            <person name="Tanskanen J."/>
            <person name="Kim Y.M."/>
            <person name="Honaas L."/>
            <person name="Yang Z."/>
            <person name="Spallek T."/>
            <person name="Conn C.E."/>
            <person name="Ichihashi Y."/>
            <person name="Cheong K."/>
            <person name="Cui S."/>
            <person name="Der J.P."/>
            <person name="Gundlach H."/>
            <person name="Jiao Y."/>
            <person name="Hori C."/>
            <person name="Ishida J.K."/>
            <person name="Kasahara H."/>
            <person name="Kiba T."/>
            <person name="Kim M.S."/>
            <person name="Koo N."/>
            <person name="Laohavisit A."/>
            <person name="Lee Y.H."/>
            <person name="Lumba S."/>
            <person name="McCourt P."/>
            <person name="Mortimer J.C."/>
            <person name="Mutuku J.M."/>
            <person name="Nomura T."/>
            <person name="Sasaki-Sekimoto Y."/>
            <person name="Seto Y."/>
            <person name="Wang Y."/>
            <person name="Wakatake T."/>
            <person name="Sakakibara H."/>
            <person name="Demura T."/>
            <person name="Yamaguchi S."/>
            <person name="Yoneyama K."/>
            <person name="Manabe R.I."/>
            <person name="Nelson D.C."/>
            <person name="Schulman A.H."/>
            <person name="Timko M.P."/>
            <person name="dePamphilis C.W."/>
            <person name="Choi D."/>
            <person name="Shirasu K."/>
        </authorList>
    </citation>
    <scope>NUCLEOTIDE SEQUENCE [LARGE SCALE GENOMIC DNA]</scope>
    <source>
        <strain evidence="3">cv. UVA1</strain>
    </source>
</reference>
<dbReference type="OrthoDB" id="10624581at2759"/>
<gene>
    <name evidence="2" type="ORF">STAS_14585</name>
</gene>
<dbReference type="AlphaFoldDB" id="A0A5A7PZE1"/>
<keyword evidence="2" id="KW-0808">Transferase</keyword>
<accession>A0A5A7PZE1</accession>
<keyword evidence="1" id="KW-1133">Transmembrane helix</keyword>
<keyword evidence="3" id="KW-1185">Reference proteome</keyword>
<dbReference type="GO" id="GO:0016740">
    <property type="term" value="F:transferase activity"/>
    <property type="evidence" value="ECO:0007669"/>
    <property type="project" value="UniProtKB-KW"/>
</dbReference>
<feature type="transmembrane region" description="Helical" evidence="1">
    <location>
        <begin position="120"/>
        <end position="144"/>
    </location>
</feature>
<proteinExistence type="predicted"/>
<dbReference type="EMBL" id="BKCP01005461">
    <property type="protein sequence ID" value="GER38134.1"/>
    <property type="molecule type" value="Genomic_DNA"/>
</dbReference>
<evidence type="ECO:0000313" key="3">
    <source>
        <dbReference type="Proteomes" id="UP000325081"/>
    </source>
</evidence>
<name>A0A5A7PZE1_STRAF</name>
<evidence type="ECO:0000256" key="1">
    <source>
        <dbReference type="SAM" id="Phobius"/>
    </source>
</evidence>
<organism evidence="2 3">
    <name type="scientific">Striga asiatica</name>
    <name type="common">Asiatic witchweed</name>
    <name type="synonym">Buchnera asiatica</name>
    <dbReference type="NCBI Taxonomy" id="4170"/>
    <lineage>
        <taxon>Eukaryota</taxon>
        <taxon>Viridiplantae</taxon>
        <taxon>Streptophyta</taxon>
        <taxon>Embryophyta</taxon>
        <taxon>Tracheophyta</taxon>
        <taxon>Spermatophyta</taxon>
        <taxon>Magnoliopsida</taxon>
        <taxon>eudicotyledons</taxon>
        <taxon>Gunneridae</taxon>
        <taxon>Pentapetalae</taxon>
        <taxon>asterids</taxon>
        <taxon>lamiids</taxon>
        <taxon>Lamiales</taxon>
        <taxon>Orobanchaceae</taxon>
        <taxon>Buchnereae</taxon>
        <taxon>Striga</taxon>
    </lineage>
</organism>
<protein>
    <submittedName>
        <fullName evidence="2">Metallothiol transferase FosB</fullName>
    </submittedName>
</protein>